<evidence type="ECO:0000313" key="2">
    <source>
        <dbReference type="Proteomes" id="UP001497535"/>
    </source>
</evidence>
<protein>
    <submittedName>
        <fullName evidence="1">Uncharacterized protein</fullName>
    </submittedName>
</protein>
<gene>
    <name evidence="1" type="ORF">MENTE1834_LOCUS31119</name>
</gene>
<proteinExistence type="predicted"/>
<comment type="caution">
    <text evidence="1">The sequence shown here is derived from an EMBL/GenBank/DDBJ whole genome shotgun (WGS) entry which is preliminary data.</text>
</comment>
<name>A0ACB0ZX93_MELEN</name>
<dbReference type="Proteomes" id="UP001497535">
    <property type="component" value="Unassembled WGS sequence"/>
</dbReference>
<sequence length="393" mass="46343">MVACKIKTDGQSYLVPDNLVLENNSQLNDFTILQIPGEINKQHEQKLVIAVVNYVFDGKIFGEPYLSFSFRNITYDKLSLELMRDGEFLLPQPFYKINFNFKLILLNYDGSVYYSFQKSNEIVYCHQTDEHFDPTTIQPLLNSYVDSIFNDKEIAKKVIHINVEWDLSLKKEFENKYKKEQINENYKLQNKFNNNSKQNHVSLSTMLDNFVKSENTQCWNCPKCKNISGSMQIKFDHLPDILVFYLKRLTQTGRGTKRNDKIVNNPEELDMSSYCINGNIYDLSCVIYHHGIQFSSGHYTAATRNIIDGKWRLFNDNLVTEKSQNEICESDCTYMLFYQRRRSTDWFHEDVPNKIIKKYQGITEGVDRENISRRNNYSKTNRKNSRLFEMNIF</sequence>
<reference evidence="1" key="1">
    <citation type="submission" date="2023-11" db="EMBL/GenBank/DDBJ databases">
        <authorList>
            <person name="Poullet M."/>
        </authorList>
    </citation>
    <scope>NUCLEOTIDE SEQUENCE</scope>
    <source>
        <strain evidence="1">E1834</strain>
    </source>
</reference>
<accession>A0ACB0ZX93</accession>
<dbReference type="EMBL" id="CAVMJV010000051">
    <property type="protein sequence ID" value="CAK5083762.1"/>
    <property type="molecule type" value="Genomic_DNA"/>
</dbReference>
<organism evidence="1 2">
    <name type="scientific">Meloidogyne enterolobii</name>
    <name type="common">Root-knot nematode worm</name>
    <name type="synonym">Meloidogyne mayaguensis</name>
    <dbReference type="NCBI Taxonomy" id="390850"/>
    <lineage>
        <taxon>Eukaryota</taxon>
        <taxon>Metazoa</taxon>
        <taxon>Ecdysozoa</taxon>
        <taxon>Nematoda</taxon>
        <taxon>Chromadorea</taxon>
        <taxon>Rhabditida</taxon>
        <taxon>Tylenchina</taxon>
        <taxon>Tylenchomorpha</taxon>
        <taxon>Tylenchoidea</taxon>
        <taxon>Meloidogynidae</taxon>
        <taxon>Meloidogyninae</taxon>
        <taxon>Meloidogyne</taxon>
    </lineage>
</organism>
<evidence type="ECO:0000313" key="1">
    <source>
        <dbReference type="EMBL" id="CAK5083762.1"/>
    </source>
</evidence>
<keyword evidence="2" id="KW-1185">Reference proteome</keyword>